<protein>
    <submittedName>
        <fullName evidence="1">Uncharacterized protein</fullName>
    </submittedName>
</protein>
<comment type="caution">
    <text evidence="1">The sequence shown here is derived from an EMBL/GenBank/DDBJ whole genome shotgun (WGS) entry which is preliminary data.</text>
</comment>
<evidence type="ECO:0000313" key="2">
    <source>
        <dbReference type="Proteomes" id="UP001500655"/>
    </source>
</evidence>
<dbReference type="Proteomes" id="UP001500655">
    <property type="component" value="Unassembled WGS sequence"/>
</dbReference>
<proteinExistence type="predicted"/>
<accession>A0ABP4WY94</accession>
<organism evidence="1 2">
    <name type="scientific">Luedemannella helvata</name>
    <dbReference type="NCBI Taxonomy" id="349315"/>
    <lineage>
        <taxon>Bacteria</taxon>
        <taxon>Bacillati</taxon>
        <taxon>Actinomycetota</taxon>
        <taxon>Actinomycetes</taxon>
        <taxon>Micromonosporales</taxon>
        <taxon>Micromonosporaceae</taxon>
        <taxon>Luedemannella</taxon>
    </lineage>
</organism>
<name>A0ABP4WY94_9ACTN</name>
<reference evidence="2" key="1">
    <citation type="journal article" date="2019" name="Int. J. Syst. Evol. Microbiol.">
        <title>The Global Catalogue of Microorganisms (GCM) 10K type strain sequencing project: providing services to taxonomists for standard genome sequencing and annotation.</title>
        <authorList>
            <consortium name="The Broad Institute Genomics Platform"/>
            <consortium name="The Broad Institute Genome Sequencing Center for Infectious Disease"/>
            <person name="Wu L."/>
            <person name="Ma J."/>
        </authorList>
    </citation>
    <scope>NUCLEOTIDE SEQUENCE [LARGE SCALE GENOMIC DNA]</scope>
    <source>
        <strain evidence="2">JCM 13249</strain>
    </source>
</reference>
<sequence length="129" mass="13870">MQDLHRVDAVEHPVPAQVDLSHATGSQALQNLVCGELDAGRELGITVAARAVSAHGERPFTESVQDEPGVRSSPCEAGRARWVHAPPRSVVELSHRVYGFRVGAWGLGITDPIRSPAVGDHLGWNRDTP</sequence>
<evidence type="ECO:0000313" key="1">
    <source>
        <dbReference type="EMBL" id="GAA1763595.1"/>
    </source>
</evidence>
<keyword evidence="2" id="KW-1185">Reference proteome</keyword>
<gene>
    <name evidence="1" type="ORF">GCM10009681_38320</name>
</gene>
<dbReference type="EMBL" id="BAAALS010000019">
    <property type="protein sequence ID" value="GAA1763595.1"/>
    <property type="molecule type" value="Genomic_DNA"/>
</dbReference>